<dbReference type="GO" id="GO:0009609">
    <property type="term" value="P:response to symbiotic bacterium"/>
    <property type="evidence" value="ECO:0007669"/>
    <property type="project" value="UniProtKB-ARBA"/>
</dbReference>
<dbReference type="CDD" id="cd02120">
    <property type="entry name" value="PA_subtilisin_like"/>
    <property type="match status" value="1"/>
</dbReference>
<dbReference type="InterPro" id="IPR041469">
    <property type="entry name" value="Subtilisin-like_FN3"/>
</dbReference>
<dbReference type="GO" id="GO:0005576">
    <property type="term" value="C:extracellular region"/>
    <property type="evidence" value="ECO:0007669"/>
    <property type="project" value="UniProtKB-SubCell"/>
</dbReference>
<evidence type="ECO:0000256" key="8">
    <source>
        <dbReference type="PIRSR" id="PIRSR615500-1"/>
    </source>
</evidence>
<dbReference type="SUPFAM" id="SSF52743">
    <property type="entry name" value="Subtilisin-like"/>
    <property type="match status" value="1"/>
</dbReference>
<keyword evidence="3" id="KW-0964">Secreted</keyword>
<keyword evidence="4 9" id="KW-0645">Protease</keyword>
<evidence type="ECO:0000313" key="13">
    <source>
        <dbReference type="EnsemblPlants" id="MELO3C018314.2.1"/>
    </source>
</evidence>
<evidence type="ECO:0000256" key="7">
    <source>
        <dbReference type="ARBA" id="ARBA00022825"/>
    </source>
</evidence>
<dbReference type="PANTHER" id="PTHR10795">
    <property type="entry name" value="PROPROTEIN CONVERTASE SUBTILISIN/KEXIN"/>
    <property type="match status" value="1"/>
</dbReference>
<dbReference type="Gene3D" id="3.40.50.200">
    <property type="entry name" value="Peptidase S8/S53 domain"/>
    <property type="match status" value="1"/>
</dbReference>
<dbReference type="PROSITE" id="PS00138">
    <property type="entry name" value="SUBTILASE_SER"/>
    <property type="match status" value="1"/>
</dbReference>
<dbReference type="Pfam" id="PF05922">
    <property type="entry name" value="Inhibitor_I9"/>
    <property type="match status" value="1"/>
</dbReference>
<dbReference type="EnsemblPlants" id="MELO3C018314.2.1">
    <property type="protein sequence ID" value="MELO3C018314.2.1"/>
    <property type="gene ID" value="MELO3C018314.2"/>
</dbReference>
<dbReference type="GO" id="GO:0004252">
    <property type="term" value="F:serine-type endopeptidase activity"/>
    <property type="evidence" value="ECO:0007669"/>
    <property type="project" value="UniProtKB-UniRule"/>
</dbReference>
<sequence length="777" mass="83388">MEDIGNTVVPNAVLVTRQESASRHISSDGLLDVYSCIKNLILDVIYTSVNVFVYKGGVSMQKHFIVFLENGRTILNEVDGLDINLNVLMSVKESHVEAKESMVYSYTNNFNAFAAKLTEAEAKTLSERGDVQHVIPNRYRKLQTTRSWDFLGFPINAKRKTRQESDIIVGLFDTGITPTADSFKDDGFGPPPKKWKGTCDHFANFSGCNNKLIGARYFKLDGLTEPLDILSPIDINGHGTHTSSTATGNVITGANLSGLAQGTARGGVPSARVAMYKVCWTSTGCSDMDLLAAFDAAIQDGVDVISISIAGIGYGNYTEDPISIGAFHAMKKGIITVTAAGNNGPSAGTVVNHAPWILTVAASSIDRTFISPVELGNGKNISGVGINLFNPEKKMYKLVSGEDVAKNIESKDDATYCVENSLDPSKVKDSIVFCKLLTWGADSAVKSIGAAGAILQSDQFLDNTDIFMAPSTLVSSFVGATIDSYIHSSRTPTAVIYKTRQHIGAAPIVAPFSSRGPNPGSTRILKPDIAAPGVNILAGYTPLKSLTGLKGDTQFSKFTLMSGTSMACPHVAAAAAYVKSFHPLWSPAAIRSALLTTAKPISRRGNPDGEFGYGAGNLNPGKAKNPGLIYDLNEMSYIQFLCSEGYSGSSISILTGTKSINCATIIRGQGYDSLNYPTFQLRLQSTRQPTTAVFWREVTNVGTPVSVYNTTVWAPPGVEITVEPATLSFSYLLQKERFKVVVKANPLPSNKMVSGSITWFNPRYVVRSPIVVYSPSG</sequence>
<protein>
    <submittedName>
        <fullName evidence="13">Uncharacterized protein</fullName>
    </submittedName>
</protein>
<dbReference type="Gene3D" id="3.30.70.80">
    <property type="entry name" value="Peptidase S8 propeptide/proteinase inhibitor I9"/>
    <property type="match status" value="1"/>
</dbReference>
<dbReference type="InterPro" id="IPR000209">
    <property type="entry name" value="Peptidase_S8/S53_dom"/>
</dbReference>
<feature type="active site" description="Charge relay system" evidence="8 9">
    <location>
        <position position="238"/>
    </location>
</feature>
<evidence type="ECO:0000256" key="9">
    <source>
        <dbReference type="PROSITE-ProRule" id="PRU01240"/>
    </source>
</evidence>
<dbReference type="InterPro" id="IPR010259">
    <property type="entry name" value="S8pro/Inhibitor_I9"/>
</dbReference>
<feature type="domain" description="Peptidase S8/S53" evidence="10">
    <location>
        <begin position="165"/>
        <end position="614"/>
    </location>
</feature>
<dbReference type="InterPro" id="IPR015500">
    <property type="entry name" value="Peptidase_S8_subtilisin-rel"/>
</dbReference>
<accession>A0A1S3BZ36</accession>
<comment type="similarity">
    <text evidence="2 9">Belongs to the peptidase S8 family.</text>
</comment>
<organism evidence="13">
    <name type="scientific">Cucumis melo</name>
    <name type="common">Muskmelon</name>
    <dbReference type="NCBI Taxonomy" id="3656"/>
    <lineage>
        <taxon>Eukaryota</taxon>
        <taxon>Viridiplantae</taxon>
        <taxon>Streptophyta</taxon>
        <taxon>Embryophyta</taxon>
        <taxon>Tracheophyta</taxon>
        <taxon>Spermatophyta</taxon>
        <taxon>Magnoliopsida</taxon>
        <taxon>eudicotyledons</taxon>
        <taxon>Gunneridae</taxon>
        <taxon>Pentapetalae</taxon>
        <taxon>rosids</taxon>
        <taxon>fabids</taxon>
        <taxon>Cucurbitales</taxon>
        <taxon>Cucurbitaceae</taxon>
        <taxon>Benincaseae</taxon>
        <taxon>Cucumis</taxon>
    </lineage>
</organism>
<dbReference type="eggNOG" id="ENOG502QRA7">
    <property type="taxonomic scope" value="Eukaryota"/>
</dbReference>
<dbReference type="Pfam" id="PF17766">
    <property type="entry name" value="fn3_6"/>
    <property type="match status" value="1"/>
</dbReference>
<evidence type="ECO:0000256" key="1">
    <source>
        <dbReference type="ARBA" id="ARBA00004613"/>
    </source>
</evidence>
<dbReference type="Gene3D" id="2.60.40.2310">
    <property type="match status" value="1"/>
</dbReference>
<dbReference type="AlphaFoldDB" id="A0A1S3BZ36"/>
<evidence type="ECO:0000259" key="11">
    <source>
        <dbReference type="Pfam" id="PF05922"/>
    </source>
</evidence>
<dbReference type="PRINTS" id="PR00723">
    <property type="entry name" value="SUBTILISIN"/>
</dbReference>
<name>A0A1S3BZ36_CUCME</name>
<gene>
    <name evidence="13" type="primary">103495168</name>
</gene>
<feature type="domain" description="Inhibitor I9" evidence="11">
    <location>
        <begin position="87"/>
        <end position="143"/>
    </location>
</feature>
<proteinExistence type="inferred from homology"/>
<dbReference type="Gene3D" id="3.50.30.30">
    <property type="match status" value="1"/>
</dbReference>
<dbReference type="InterPro" id="IPR045051">
    <property type="entry name" value="SBT"/>
</dbReference>
<evidence type="ECO:0000256" key="6">
    <source>
        <dbReference type="ARBA" id="ARBA00022801"/>
    </source>
</evidence>
<keyword evidence="6 9" id="KW-0378">Hydrolase</keyword>
<dbReference type="GO" id="GO:0006508">
    <property type="term" value="P:proteolysis"/>
    <property type="evidence" value="ECO:0007669"/>
    <property type="project" value="UniProtKB-KW"/>
</dbReference>
<evidence type="ECO:0000259" key="10">
    <source>
        <dbReference type="Pfam" id="PF00082"/>
    </source>
</evidence>
<evidence type="ECO:0000256" key="2">
    <source>
        <dbReference type="ARBA" id="ARBA00011073"/>
    </source>
</evidence>
<evidence type="ECO:0000256" key="3">
    <source>
        <dbReference type="ARBA" id="ARBA00022525"/>
    </source>
</evidence>
<comment type="subcellular location">
    <subcellularLocation>
        <location evidence="1">Secreted</location>
    </subcellularLocation>
</comment>
<keyword evidence="5" id="KW-0732">Signal</keyword>
<dbReference type="Pfam" id="PF00082">
    <property type="entry name" value="Peptidase_S8"/>
    <property type="match status" value="1"/>
</dbReference>
<dbReference type="CDD" id="cd04852">
    <property type="entry name" value="Peptidases_S8_3"/>
    <property type="match status" value="1"/>
</dbReference>
<reference evidence="13" key="1">
    <citation type="submission" date="2023-03" db="UniProtKB">
        <authorList>
            <consortium name="EnsemblPlants"/>
        </authorList>
    </citation>
    <scope>IDENTIFICATION</scope>
</reference>
<feature type="active site" description="Charge relay system" evidence="8 9">
    <location>
        <position position="173"/>
    </location>
</feature>
<evidence type="ECO:0000256" key="5">
    <source>
        <dbReference type="ARBA" id="ARBA00022729"/>
    </source>
</evidence>
<feature type="active site" description="Charge relay system" evidence="8 9">
    <location>
        <position position="565"/>
    </location>
</feature>
<dbReference type="InterPro" id="IPR023828">
    <property type="entry name" value="Peptidase_S8_Ser-AS"/>
</dbReference>
<dbReference type="InterPro" id="IPR037045">
    <property type="entry name" value="S8pro/Inhibitor_I9_sf"/>
</dbReference>
<keyword evidence="7 9" id="KW-0720">Serine protease</keyword>
<evidence type="ECO:0000256" key="4">
    <source>
        <dbReference type="ARBA" id="ARBA00022670"/>
    </source>
</evidence>
<feature type="domain" description="Subtilisin-like protease fibronectin type-III" evidence="12">
    <location>
        <begin position="674"/>
        <end position="772"/>
    </location>
</feature>
<dbReference type="InterPro" id="IPR036852">
    <property type="entry name" value="Peptidase_S8/S53_dom_sf"/>
</dbReference>
<dbReference type="FunFam" id="3.40.50.200:FF:000006">
    <property type="entry name" value="Subtilisin-like protease SBT1.5"/>
    <property type="match status" value="1"/>
</dbReference>
<dbReference type="Gramene" id="MELO3C018314.2.1">
    <property type="protein sequence ID" value="MELO3C018314.2.1"/>
    <property type="gene ID" value="MELO3C018314.2"/>
</dbReference>
<evidence type="ECO:0000259" key="12">
    <source>
        <dbReference type="Pfam" id="PF17766"/>
    </source>
</evidence>
<dbReference type="InterPro" id="IPR034197">
    <property type="entry name" value="Peptidases_S8_3"/>
</dbReference>
<dbReference type="PROSITE" id="PS51892">
    <property type="entry name" value="SUBTILASE"/>
    <property type="match status" value="1"/>
</dbReference>